<accession>A0ABN9MKC6</accession>
<keyword evidence="2" id="KW-0479">Metal-binding</keyword>
<feature type="active site" evidence="2">
    <location>
        <position position="222"/>
    </location>
</feature>
<feature type="binding site" evidence="2">
    <location>
        <position position="231"/>
    </location>
    <ligand>
        <name>Zn(2+)</name>
        <dbReference type="ChEBI" id="CHEBI:29105"/>
        <note>catalytic</note>
    </ligand>
</feature>
<comment type="caution">
    <text evidence="2">Lacks conserved residue(s) required for the propagation of feature annotation.</text>
</comment>
<evidence type="ECO:0000313" key="5">
    <source>
        <dbReference type="Proteomes" id="UP001176940"/>
    </source>
</evidence>
<dbReference type="PROSITE" id="PS50215">
    <property type="entry name" value="ADAM_MEPRO"/>
    <property type="match status" value="1"/>
</dbReference>
<evidence type="ECO:0000259" key="3">
    <source>
        <dbReference type="PROSITE" id="PS50215"/>
    </source>
</evidence>
<keyword evidence="1 2" id="KW-1015">Disulfide bond</keyword>
<reference evidence="4" key="1">
    <citation type="submission" date="2023-07" db="EMBL/GenBank/DDBJ databases">
        <authorList>
            <person name="Stuckert A."/>
        </authorList>
    </citation>
    <scope>NUCLEOTIDE SEQUENCE</scope>
</reference>
<feature type="domain" description="Peptidase M12B" evidence="3">
    <location>
        <begin position="61"/>
        <end position="252"/>
    </location>
</feature>
<dbReference type="EMBL" id="CAUEEQ010078154">
    <property type="protein sequence ID" value="CAJ0967230.1"/>
    <property type="molecule type" value="Genomic_DNA"/>
</dbReference>
<organism evidence="4 5">
    <name type="scientific">Ranitomeya imitator</name>
    <name type="common">mimic poison frog</name>
    <dbReference type="NCBI Taxonomy" id="111125"/>
    <lineage>
        <taxon>Eukaryota</taxon>
        <taxon>Metazoa</taxon>
        <taxon>Chordata</taxon>
        <taxon>Craniata</taxon>
        <taxon>Vertebrata</taxon>
        <taxon>Euteleostomi</taxon>
        <taxon>Amphibia</taxon>
        <taxon>Batrachia</taxon>
        <taxon>Anura</taxon>
        <taxon>Neobatrachia</taxon>
        <taxon>Hyloidea</taxon>
        <taxon>Dendrobatidae</taxon>
        <taxon>Dendrobatinae</taxon>
        <taxon>Ranitomeya</taxon>
    </lineage>
</organism>
<proteinExistence type="predicted"/>
<dbReference type="Gene3D" id="3.40.390.10">
    <property type="entry name" value="Collagenase (Catalytic Domain)"/>
    <property type="match status" value="1"/>
</dbReference>
<dbReference type="Pfam" id="PF01421">
    <property type="entry name" value="Reprolysin"/>
    <property type="match status" value="2"/>
</dbReference>
<dbReference type="CDD" id="cd04269">
    <property type="entry name" value="ZnMc_adamalysin_II_like"/>
    <property type="match status" value="1"/>
</dbReference>
<sequence length="340" mass="38340">MWKYPICGYTELLSYTQCNTLNLWGPYFQKHKHNILDTTIADLQFSLSNIHKYVIFGGQNEQFNSSSIIDFIRYNKYGRNIDNVKMHLFGVVNYMNTVYKTINIFVALIGIEIWDSTDQINVVSDYHVLLQRFQEWRIQNLLPRRPHDNAQFITNVDFDGNTVGLATVSAMCGANSAGVIQNTFTVTLNNFFLNNHISYLAIFSPQDHSSNAASVGFTVAHEMGHNLGMDHHDFKTCKCEAPACVMNPVLSSLHGRLEADTTRSALLHNSDHQIAAMQQKCRLAITMSAKDLSCLLPHLRASLTPDEERMRSFNVTAAICLHKDGGGLIYCACMNYAQAQ</sequence>
<dbReference type="InterPro" id="IPR024079">
    <property type="entry name" value="MetalloPept_cat_dom_sf"/>
</dbReference>
<keyword evidence="2" id="KW-0862">Zinc</keyword>
<dbReference type="SUPFAM" id="SSF55486">
    <property type="entry name" value="Metalloproteases ('zincins'), catalytic domain"/>
    <property type="match status" value="1"/>
</dbReference>
<dbReference type="PANTHER" id="PTHR11905">
    <property type="entry name" value="ADAM A DISINTEGRIN AND METALLOPROTEASE DOMAIN"/>
    <property type="match status" value="1"/>
</dbReference>
<gene>
    <name evidence="4" type="ORF">RIMI_LOCUS22055708</name>
</gene>
<dbReference type="InterPro" id="IPR001590">
    <property type="entry name" value="Peptidase_M12B"/>
</dbReference>
<feature type="disulfide bond" evidence="2">
    <location>
        <begin position="239"/>
        <end position="244"/>
    </location>
</feature>
<feature type="binding site" evidence="2">
    <location>
        <position position="221"/>
    </location>
    <ligand>
        <name>Zn(2+)</name>
        <dbReference type="ChEBI" id="CHEBI:29105"/>
        <note>catalytic</note>
    </ligand>
</feature>
<feature type="binding site" evidence="2">
    <location>
        <position position="225"/>
    </location>
    <ligand>
        <name>Zn(2+)</name>
        <dbReference type="ChEBI" id="CHEBI:29105"/>
        <note>catalytic</note>
    </ligand>
</feature>
<evidence type="ECO:0000313" key="4">
    <source>
        <dbReference type="EMBL" id="CAJ0967230.1"/>
    </source>
</evidence>
<protein>
    <recommendedName>
        <fullName evidence="3">Peptidase M12B domain-containing protein</fullName>
    </recommendedName>
</protein>
<dbReference type="PANTHER" id="PTHR11905:SF32">
    <property type="entry name" value="DISINTEGRIN AND METALLOPROTEINASE DOMAIN-CONTAINING PROTEIN 28"/>
    <property type="match status" value="1"/>
</dbReference>
<evidence type="ECO:0000256" key="1">
    <source>
        <dbReference type="ARBA" id="ARBA00023157"/>
    </source>
</evidence>
<dbReference type="InterPro" id="IPR034027">
    <property type="entry name" value="Reprolysin_adamalysin"/>
</dbReference>
<name>A0ABN9MKC6_9NEOB</name>
<comment type="caution">
    <text evidence="4">The sequence shown here is derived from an EMBL/GenBank/DDBJ whole genome shotgun (WGS) entry which is preliminary data.</text>
</comment>
<dbReference type="Proteomes" id="UP001176940">
    <property type="component" value="Unassembled WGS sequence"/>
</dbReference>
<keyword evidence="5" id="KW-1185">Reference proteome</keyword>
<evidence type="ECO:0000256" key="2">
    <source>
        <dbReference type="PROSITE-ProRule" id="PRU00276"/>
    </source>
</evidence>